<dbReference type="EMBL" id="AQGV01000012">
    <property type="protein sequence ID" value="MBE0369229.1"/>
    <property type="molecule type" value="Genomic_DNA"/>
</dbReference>
<comment type="caution">
    <text evidence="1">The sequence shown here is derived from an EMBL/GenBank/DDBJ whole genome shotgun (WGS) entry which is preliminary data.</text>
</comment>
<evidence type="ECO:0000313" key="2">
    <source>
        <dbReference type="Proteomes" id="UP000615755"/>
    </source>
</evidence>
<accession>A0ABR9EFP4</accession>
<organism evidence="1 2">
    <name type="scientific">Pseudoalteromonas aurantia 208</name>
    <dbReference type="NCBI Taxonomy" id="1314867"/>
    <lineage>
        <taxon>Bacteria</taxon>
        <taxon>Pseudomonadati</taxon>
        <taxon>Pseudomonadota</taxon>
        <taxon>Gammaproteobacteria</taxon>
        <taxon>Alteromonadales</taxon>
        <taxon>Pseudoalteromonadaceae</taxon>
        <taxon>Pseudoalteromonas</taxon>
    </lineage>
</organism>
<proteinExistence type="predicted"/>
<protein>
    <submittedName>
        <fullName evidence="1">Uncharacterized protein</fullName>
    </submittedName>
</protein>
<dbReference type="Proteomes" id="UP000615755">
    <property type="component" value="Unassembled WGS sequence"/>
</dbReference>
<reference evidence="1 2" key="1">
    <citation type="submission" date="2015-03" db="EMBL/GenBank/DDBJ databases">
        <title>Genome sequence of Pseudoalteromonas aurantia.</title>
        <authorList>
            <person name="Xie B.-B."/>
            <person name="Rong J.-C."/>
            <person name="Qin Q.-L."/>
            <person name="Zhang Y.-Z."/>
        </authorList>
    </citation>
    <scope>NUCLEOTIDE SEQUENCE [LARGE SCALE GENOMIC DNA]</scope>
    <source>
        <strain evidence="1 2">208</strain>
    </source>
</reference>
<gene>
    <name evidence="1" type="ORF">PAUR_a3041</name>
</gene>
<keyword evidence="2" id="KW-1185">Reference proteome</keyword>
<name>A0ABR9EFP4_9GAMM</name>
<sequence length="43" mass="5027">MMMRLIERKARTLLSAVRITSVVATDVITVLFMRLNYLCVKNR</sequence>
<evidence type="ECO:0000313" key="1">
    <source>
        <dbReference type="EMBL" id="MBE0369229.1"/>
    </source>
</evidence>